<dbReference type="InterPro" id="IPR013783">
    <property type="entry name" value="Ig-like_fold"/>
</dbReference>
<dbReference type="PRINTS" id="PR00969">
    <property type="entry name" value="CHAPERONPILI"/>
</dbReference>
<dbReference type="GO" id="GO:0071555">
    <property type="term" value="P:cell wall organization"/>
    <property type="evidence" value="ECO:0007669"/>
    <property type="project" value="InterPro"/>
</dbReference>
<organism evidence="12 13">
    <name type="scientific">Acinetobacter gerneri</name>
    <dbReference type="NCBI Taxonomy" id="202952"/>
    <lineage>
        <taxon>Bacteria</taxon>
        <taxon>Pseudomonadati</taxon>
        <taxon>Pseudomonadota</taxon>
        <taxon>Gammaproteobacteria</taxon>
        <taxon>Moraxellales</taxon>
        <taxon>Moraxellaceae</taxon>
        <taxon>Acinetobacter</taxon>
    </lineage>
</organism>
<dbReference type="InterPro" id="IPR008962">
    <property type="entry name" value="PapD-like_sf"/>
</dbReference>
<evidence type="ECO:0000256" key="6">
    <source>
        <dbReference type="ARBA" id="ARBA00023186"/>
    </source>
</evidence>
<evidence type="ECO:0000256" key="2">
    <source>
        <dbReference type="ARBA" id="ARBA00007399"/>
    </source>
</evidence>
<dbReference type="SUPFAM" id="SSF49584">
    <property type="entry name" value="Periplasmic chaperone C-domain"/>
    <property type="match status" value="1"/>
</dbReference>
<evidence type="ECO:0000256" key="4">
    <source>
        <dbReference type="ARBA" id="ARBA00022729"/>
    </source>
</evidence>
<comment type="similarity">
    <text evidence="2 8">Belongs to the periplasmic pilus chaperone family.</text>
</comment>
<feature type="domain" description="Pili assembly chaperone N-terminal" evidence="10">
    <location>
        <begin position="26"/>
        <end position="149"/>
    </location>
</feature>
<evidence type="ECO:0000259" key="10">
    <source>
        <dbReference type="Pfam" id="PF00345"/>
    </source>
</evidence>
<evidence type="ECO:0000313" key="13">
    <source>
        <dbReference type="Proteomes" id="UP001243195"/>
    </source>
</evidence>
<proteinExistence type="inferred from homology"/>
<name>A0AAW8JJI2_9GAMM</name>
<dbReference type="InterPro" id="IPR016148">
    <property type="entry name" value="Pili_assmbl_chaperone_C"/>
</dbReference>
<dbReference type="SUPFAM" id="SSF49354">
    <property type="entry name" value="PapD-like"/>
    <property type="match status" value="1"/>
</dbReference>
<feature type="signal peptide" evidence="9">
    <location>
        <begin position="1"/>
        <end position="24"/>
    </location>
</feature>
<keyword evidence="7" id="KW-0393">Immunoglobulin domain</keyword>
<evidence type="ECO:0000256" key="9">
    <source>
        <dbReference type="SAM" id="SignalP"/>
    </source>
</evidence>
<reference evidence="12" key="1">
    <citation type="submission" date="2023-08" db="EMBL/GenBank/DDBJ databases">
        <title>Emergence of clinically-relevant ST2 carbapenem-resistant Acinetobacter baumannii strains in hospital sewages in Zhejiang, East of China.</title>
        <authorList>
            <person name="Kaichao C."/>
            <person name="Zhang R."/>
        </authorList>
    </citation>
    <scope>NUCLEOTIDE SEQUENCE</scope>
    <source>
        <strain evidence="12">M-SY-60</strain>
    </source>
</reference>
<evidence type="ECO:0000256" key="8">
    <source>
        <dbReference type="RuleBase" id="RU003918"/>
    </source>
</evidence>
<dbReference type="InterPro" id="IPR050643">
    <property type="entry name" value="Periplasmic_pilus_chap"/>
</dbReference>
<dbReference type="Pfam" id="PF00345">
    <property type="entry name" value="PapD_N"/>
    <property type="match status" value="1"/>
</dbReference>
<evidence type="ECO:0000259" key="11">
    <source>
        <dbReference type="Pfam" id="PF02753"/>
    </source>
</evidence>
<evidence type="ECO:0000256" key="3">
    <source>
        <dbReference type="ARBA" id="ARBA00022558"/>
    </source>
</evidence>
<dbReference type="PANTHER" id="PTHR30251">
    <property type="entry name" value="PILUS ASSEMBLY CHAPERONE"/>
    <property type="match status" value="1"/>
</dbReference>
<dbReference type="InterPro" id="IPR016147">
    <property type="entry name" value="Pili_assmbl_chaperone_N"/>
</dbReference>
<dbReference type="Pfam" id="PF02753">
    <property type="entry name" value="PapD_C"/>
    <property type="match status" value="1"/>
</dbReference>
<dbReference type="RefSeq" id="WP_308956764.1">
    <property type="nucleotide sequence ID" value="NZ_JAVICY010000022.1"/>
</dbReference>
<dbReference type="GO" id="GO:0030288">
    <property type="term" value="C:outer membrane-bounded periplasmic space"/>
    <property type="evidence" value="ECO:0007669"/>
    <property type="project" value="InterPro"/>
</dbReference>
<sequence>MFAKSLSLVVALSTLTTVSMLTNAALVISGTRVIYPSDKKNVAVQVRNEGTTPSLMQVWMDDGDANVSPDKSEVPFVITPPISRVDPKVGQAINIAYLNNNLPQDRETVFFLNVLDIPAKPKTEAGQESNYLQFTFKSRLKVFYRPVDLKGNANDAPKALKWSLAANQLNVNNPTPFYVNIATIRTEANSDAENLAGDGLMLAPFSSKAVVLKNANINKIYIKSINDFGGDNNLEVSLTH</sequence>
<dbReference type="InterPro" id="IPR036316">
    <property type="entry name" value="Pili_assmbl_chap_C_dom_sf"/>
</dbReference>
<dbReference type="InterPro" id="IPR001829">
    <property type="entry name" value="Pili_assmbl_chaperone_bac"/>
</dbReference>
<keyword evidence="4 9" id="KW-0732">Signal</keyword>
<dbReference type="Proteomes" id="UP001243195">
    <property type="component" value="Unassembled WGS sequence"/>
</dbReference>
<comment type="caution">
    <text evidence="12">The sequence shown here is derived from an EMBL/GenBank/DDBJ whole genome shotgun (WGS) entry which is preliminary data.</text>
</comment>
<keyword evidence="6 8" id="KW-0143">Chaperone</keyword>
<feature type="chain" id="PRO_5043420737" evidence="9">
    <location>
        <begin position="25"/>
        <end position="240"/>
    </location>
</feature>
<comment type="subcellular location">
    <subcellularLocation>
        <location evidence="1 8">Periplasm</location>
    </subcellularLocation>
</comment>
<evidence type="ECO:0000256" key="1">
    <source>
        <dbReference type="ARBA" id="ARBA00004418"/>
    </source>
</evidence>
<feature type="domain" description="Pili assembly chaperone C-terminal" evidence="11">
    <location>
        <begin position="171"/>
        <end position="231"/>
    </location>
</feature>
<evidence type="ECO:0000256" key="7">
    <source>
        <dbReference type="ARBA" id="ARBA00023319"/>
    </source>
</evidence>
<protein>
    <submittedName>
        <fullName evidence="12">Fimbria/pilus periplasmic chaperone</fullName>
    </submittedName>
</protein>
<dbReference type="Gene3D" id="2.60.40.10">
    <property type="entry name" value="Immunoglobulins"/>
    <property type="match status" value="2"/>
</dbReference>
<dbReference type="InterPro" id="IPR018046">
    <property type="entry name" value="Pili_assmbl_chaperone_CS"/>
</dbReference>
<gene>
    <name evidence="12" type="ORF">RFH51_13285</name>
</gene>
<evidence type="ECO:0000313" key="12">
    <source>
        <dbReference type="EMBL" id="MDQ9072428.1"/>
    </source>
</evidence>
<keyword evidence="3" id="KW-1029">Fimbrium biogenesis</keyword>
<dbReference type="PROSITE" id="PS00635">
    <property type="entry name" value="PILI_CHAPERONE"/>
    <property type="match status" value="1"/>
</dbReference>
<keyword evidence="5" id="KW-0574">Periplasm</keyword>
<accession>A0AAW8JJI2</accession>
<dbReference type="AlphaFoldDB" id="A0AAW8JJI2"/>
<dbReference type="PANTHER" id="PTHR30251:SF2">
    <property type="entry name" value="FIMBRIAL CHAPERONE YADV-RELATED"/>
    <property type="match status" value="1"/>
</dbReference>
<dbReference type="EMBL" id="JAVIDA010000019">
    <property type="protein sequence ID" value="MDQ9072428.1"/>
    <property type="molecule type" value="Genomic_DNA"/>
</dbReference>
<evidence type="ECO:0000256" key="5">
    <source>
        <dbReference type="ARBA" id="ARBA00022764"/>
    </source>
</evidence>